<dbReference type="GO" id="GO:0006729">
    <property type="term" value="P:tetrahydrobiopterin biosynthetic process"/>
    <property type="evidence" value="ECO:0007669"/>
    <property type="project" value="TreeGrafter"/>
</dbReference>
<dbReference type="GO" id="GO:0008270">
    <property type="term" value="F:zinc ion binding"/>
    <property type="evidence" value="ECO:0007669"/>
    <property type="project" value="TreeGrafter"/>
</dbReference>
<dbReference type="GO" id="GO:0046654">
    <property type="term" value="P:tetrahydrofolate biosynthetic process"/>
    <property type="evidence" value="ECO:0007669"/>
    <property type="project" value="InterPro"/>
</dbReference>
<evidence type="ECO:0000256" key="2">
    <source>
        <dbReference type="ARBA" id="ARBA00005080"/>
    </source>
</evidence>
<comment type="catalytic activity">
    <reaction evidence="1">
        <text>GTP + H2O = 7,8-dihydroneopterin 3'-triphosphate + formate + H(+)</text>
        <dbReference type="Rhea" id="RHEA:17473"/>
        <dbReference type="ChEBI" id="CHEBI:15377"/>
        <dbReference type="ChEBI" id="CHEBI:15378"/>
        <dbReference type="ChEBI" id="CHEBI:15740"/>
        <dbReference type="ChEBI" id="CHEBI:37565"/>
        <dbReference type="ChEBI" id="CHEBI:58462"/>
        <dbReference type="EC" id="3.5.4.16"/>
    </reaction>
</comment>
<dbReference type="Proteomes" id="UP001162131">
    <property type="component" value="Unassembled WGS sequence"/>
</dbReference>
<dbReference type="GO" id="GO:0003934">
    <property type="term" value="F:GTP cyclohydrolase I activity"/>
    <property type="evidence" value="ECO:0007669"/>
    <property type="project" value="UniProtKB-EC"/>
</dbReference>
<dbReference type="PANTHER" id="PTHR11109:SF7">
    <property type="entry name" value="GTP CYCLOHYDROLASE 1"/>
    <property type="match status" value="1"/>
</dbReference>
<evidence type="ECO:0000259" key="8">
    <source>
        <dbReference type="Pfam" id="PF01227"/>
    </source>
</evidence>
<proteinExistence type="inferred from homology"/>
<feature type="domain" description="GTP cyclohydrolase I" evidence="8">
    <location>
        <begin position="15"/>
        <end position="187"/>
    </location>
</feature>
<comment type="similarity">
    <text evidence="3">Belongs to the GTP cyclohydrolase I family.</text>
</comment>
<dbReference type="FunFam" id="3.30.1130.10:FF:000001">
    <property type="entry name" value="GTP cyclohydrolase 1"/>
    <property type="match status" value="1"/>
</dbReference>
<dbReference type="InterPro" id="IPR043133">
    <property type="entry name" value="GTP-CH-I_C/QueF"/>
</dbReference>
<keyword evidence="10" id="KW-1185">Reference proteome</keyword>
<dbReference type="GO" id="GO:0005525">
    <property type="term" value="F:GTP binding"/>
    <property type="evidence" value="ECO:0007669"/>
    <property type="project" value="TreeGrafter"/>
</dbReference>
<dbReference type="PROSITE" id="PS00859">
    <property type="entry name" value="GTP_CYCLOHYDROL_1_1"/>
    <property type="match status" value="1"/>
</dbReference>
<gene>
    <name evidence="9" type="ORF">BSTOLATCC_MIC51228</name>
</gene>
<protein>
    <recommendedName>
        <fullName evidence="5">GTP cyclohydrolase 1</fullName>
        <ecNumber evidence="4">3.5.4.16</ecNumber>
    </recommendedName>
    <alternativeName>
        <fullName evidence="7">GTP cyclohydrolase I</fullName>
    </alternativeName>
</protein>
<dbReference type="InterPro" id="IPR018234">
    <property type="entry name" value="GTP_CycHdrlase_I_CS"/>
</dbReference>
<evidence type="ECO:0000256" key="3">
    <source>
        <dbReference type="ARBA" id="ARBA00008085"/>
    </source>
</evidence>
<evidence type="ECO:0000313" key="9">
    <source>
        <dbReference type="EMBL" id="CAG9330647.1"/>
    </source>
</evidence>
<evidence type="ECO:0000256" key="5">
    <source>
        <dbReference type="ARBA" id="ARBA00017272"/>
    </source>
</evidence>
<name>A0AAU9JS93_9CILI</name>
<dbReference type="HAMAP" id="MF_00223">
    <property type="entry name" value="FolE"/>
    <property type="match status" value="1"/>
</dbReference>
<evidence type="ECO:0000256" key="4">
    <source>
        <dbReference type="ARBA" id="ARBA00012715"/>
    </source>
</evidence>
<organism evidence="9 10">
    <name type="scientific">Blepharisma stoltei</name>
    <dbReference type="NCBI Taxonomy" id="1481888"/>
    <lineage>
        <taxon>Eukaryota</taxon>
        <taxon>Sar</taxon>
        <taxon>Alveolata</taxon>
        <taxon>Ciliophora</taxon>
        <taxon>Postciliodesmatophora</taxon>
        <taxon>Heterotrichea</taxon>
        <taxon>Heterotrichida</taxon>
        <taxon>Blepharismidae</taxon>
        <taxon>Blepharisma</taxon>
    </lineage>
</organism>
<accession>A0AAU9JS93</accession>
<dbReference type="SUPFAM" id="SSF55620">
    <property type="entry name" value="Tetrahydrobiopterin biosynthesis enzymes-like"/>
    <property type="match status" value="1"/>
</dbReference>
<dbReference type="Gene3D" id="3.30.1130.10">
    <property type="match status" value="1"/>
</dbReference>
<dbReference type="AlphaFoldDB" id="A0AAU9JS93"/>
<dbReference type="PROSITE" id="PS00860">
    <property type="entry name" value="GTP_CYCLOHYDROL_1_2"/>
    <property type="match status" value="1"/>
</dbReference>
<comment type="pathway">
    <text evidence="2">Cofactor biosynthesis; 7,8-dihydroneopterin triphosphate biosynthesis; 7,8-dihydroneopterin triphosphate from GTP: step 1/1.</text>
</comment>
<evidence type="ECO:0000256" key="7">
    <source>
        <dbReference type="ARBA" id="ARBA00030854"/>
    </source>
</evidence>
<dbReference type="GO" id="GO:0005737">
    <property type="term" value="C:cytoplasm"/>
    <property type="evidence" value="ECO:0007669"/>
    <property type="project" value="TreeGrafter"/>
</dbReference>
<dbReference type="Pfam" id="PF01227">
    <property type="entry name" value="GTP_cyclohydroI"/>
    <property type="match status" value="1"/>
</dbReference>
<dbReference type="InterPro" id="IPR001474">
    <property type="entry name" value="GTP_CycHdrlase_I"/>
</dbReference>
<evidence type="ECO:0000256" key="1">
    <source>
        <dbReference type="ARBA" id="ARBA00001052"/>
    </source>
</evidence>
<dbReference type="PANTHER" id="PTHR11109">
    <property type="entry name" value="GTP CYCLOHYDROLASE I"/>
    <property type="match status" value="1"/>
</dbReference>
<dbReference type="InterPro" id="IPR043134">
    <property type="entry name" value="GTP-CH-I_N"/>
</dbReference>
<sequence length="195" mass="21607">MSKPNTVSQALGEIEKAYATILSKLPLTNEGTESTPKRAAKALVELTQGYFTTPCEKIGEGIFPHDGSGVVHVKGLEICSLCEHHLLPFIGNCSITYIPDKKMLGLSKLKRISDIFARRLQVQERLTEQIADAIEKAIQPKGVLVVIRSVHLCMKMRGVCEKDPETCTVVRKGEFANNQLLTMQYMAESQHTPKL</sequence>
<dbReference type="NCBIfam" id="NF006825">
    <property type="entry name" value="PRK09347.1-2"/>
    <property type="match status" value="1"/>
</dbReference>
<dbReference type="Gene3D" id="1.10.286.10">
    <property type="match status" value="1"/>
</dbReference>
<keyword evidence="6" id="KW-0378">Hydrolase</keyword>
<comment type="caution">
    <text evidence="9">The sequence shown here is derived from an EMBL/GenBank/DDBJ whole genome shotgun (WGS) entry which is preliminary data.</text>
</comment>
<dbReference type="EMBL" id="CAJZBQ010000051">
    <property type="protein sequence ID" value="CAG9330647.1"/>
    <property type="molecule type" value="Genomic_DNA"/>
</dbReference>
<dbReference type="EC" id="3.5.4.16" evidence="4"/>
<dbReference type="InterPro" id="IPR020602">
    <property type="entry name" value="GTP_CycHdrlase_I_dom"/>
</dbReference>
<reference evidence="9" key="1">
    <citation type="submission" date="2021-09" db="EMBL/GenBank/DDBJ databases">
        <authorList>
            <consortium name="AG Swart"/>
            <person name="Singh M."/>
            <person name="Singh A."/>
            <person name="Seah K."/>
            <person name="Emmerich C."/>
        </authorList>
    </citation>
    <scope>NUCLEOTIDE SEQUENCE</scope>
    <source>
        <strain evidence="9">ATCC30299</strain>
    </source>
</reference>
<evidence type="ECO:0000256" key="6">
    <source>
        <dbReference type="ARBA" id="ARBA00022801"/>
    </source>
</evidence>
<dbReference type="NCBIfam" id="NF006826">
    <property type="entry name" value="PRK09347.1-3"/>
    <property type="match status" value="1"/>
</dbReference>
<evidence type="ECO:0000313" key="10">
    <source>
        <dbReference type="Proteomes" id="UP001162131"/>
    </source>
</evidence>